<dbReference type="AlphaFoldDB" id="A0A1I3Y1A4"/>
<feature type="transmembrane region" description="Helical" evidence="1">
    <location>
        <begin position="20"/>
        <end position="41"/>
    </location>
</feature>
<accession>A0A1I3Y1A4</accession>
<sequence length="145" mass="15862">MTSAPAIGFEYQPSRLLARALTAVLVLAVLAIASCGFAWWLKPALVILALGLWLHAMRHRSDADVTAAGWAAEGGWNLHRGNGDDAMATLLSFRVLGSFVLLRLREQDQRITTLLLAPDNSDPDIRRRLRMRLAVRDVTAADSSS</sequence>
<organism evidence="2 3">
    <name type="scientific">Rhodanobacter glycinis</name>
    <dbReference type="NCBI Taxonomy" id="582702"/>
    <lineage>
        <taxon>Bacteria</taxon>
        <taxon>Pseudomonadati</taxon>
        <taxon>Pseudomonadota</taxon>
        <taxon>Gammaproteobacteria</taxon>
        <taxon>Lysobacterales</taxon>
        <taxon>Rhodanobacteraceae</taxon>
        <taxon>Rhodanobacter</taxon>
    </lineage>
</organism>
<gene>
    <name evidence="2" type="ORF">SAMN05192579_101237</name>
</gene>
<evidence type="ECO:0000313" key="3">
    <source>
        <dbReference type="Proteomes" id="UP000198725"/>
    </source>
</evidence>
<dbReference type="Pfam" id="PF07254">
    <property type="entry name" value="Cpta_toxin"/>
    <property type="match status" value="1"/>
</dbReference>
<keyword evidence="1" id="KW-0472">Membrane</keyword>
<evidence type="ECO:0000256" key="1">
    <source>
        <dbReference type="SAM" id="Phobius"/>
    </source>
</evidence>
<keyword evidence="3" id="KW-1185">Reference proteome</keyword>
<dbReference type="Proteomes" id="UP000198725">
    <property type="component" value="Unassembled WGS sequence"/>
</dbReference>
<name>A0A1I3Y1A4_9GAMM</name>
<evidence type="ECO:0000313" key="2">
    <source>
        <dbReference type="EMBL" id="SFK25046.1"/>
    </source>
</evidence>
<dbReference type="EMBL" id="FOSR01000001">
    <property type="protein sequence ID" value="SFK25046.1"/>
    <property type="molecule type" value="Genomic_DNA"/>
</dbReference>
<dbReference type="RefSeq" id="WP_008213925.1">
    <property type="nucleotide sequence ID" value="NZ_FOSR01000001.1"/>
</dbReference>
<dbReference type="InterPro" id="IPR009883">
    <property type="entry name" value="YgfX"/>
</dbReference>
<reference evidence="3" key="1">
    <citation type="submission" date="2016-10" db="EMBL/GenBank/DDBJ databases">
        <authorList>
            <person name="Varghese N."/>
            <person name="Submissions S."/>
        </authorList>
    </citation>
    <scope>NUCLEOTIDE SEQUENCE [LARGE SCALE GENOMIC DNA]</scope>
    <source>
        <strain evidence="3">MO64</strain>
    </source>
</reference>
<keyword evidence="1" id="KW-1133">Transmembrane helix</keyword>
<protein>
    <submittedName>
        <fullName evidence="2">Toxin CptA</fullName>
    </submittedName>
</protein>
<proteinExistence type="predicted"/>
<keyword evidence="1" id="KW-0812">Transmembrane</keyword>